<dbReference type="InParanoid" id="T0SBG4"/>
<dbReference type="InterPro" id="IPR043198">
    <property type="entry name" value="Cyclin/Ssn8"/>
</dbReference>
<dbReference type="STRING" id="1156394.T0SBG4"/>
<feature type="domain" description="Cyclin-like" evidence="2">
    <location>
        <begin position="123"/>
        <end position="205"/>
    </location>
</feature>
<keyword evidence="4" id="KW-1185">Reference proteome</keyword>
<dbReference type="EMBL" id="JH767132">
    <property type="protein sequence ID" value="EQC42758.1"/>
    <property type="molecule type" value="Genomic_DNA"/>
</dbReference>
<dbReference type="CDD" id="cd20534">
    <property type="entry name" value="CYCLIN_CCNM_CCNQ_rpt1"/>
    <property type="match status" value="1"/>
</dbReference>
<dbReference type="PANTHER" id="PTHR10026">
    <property type="entry name" value="CYCLIN"/>
    <property type="match status" value="1"/>
</dbReference>
<proteinExistence type="inferred from homology"/>
<organism evidence="3 4">
    <name type="scientific">Saprolegnia diclina (strain VS20)</name>
    <dbReference type="NCBI Taxonomy" id="1156394"/>
    <lineage>
        <taxon>Eukaryota</taxon>
        <taxon>Sar</taxon>
        <taxon>Stramenopiles</taxon>
        <taxon>Oomycota</taxon>
        <taxon>Saprolegniomycetes</taxon>
        <taxon>Saprolegniales</taxon>
        <taxon>Saprolegniaceae</taxon>
        <taxon>Saprolegnia</taxon>
    </lineage>
</organism>
<dbReference type="SUPFAM" id="SSF47954">
    <property type="entry name" value="Cyclin-like"/>
    <property type="match status" value="2"/>
</dbReference>
<gene>
    <name evidence="3" type="ORF">SDRG_00481</name>
</gene>
<dbReference type="SMART" id="SM00385">
    <property type="entry name" value="CYCLIN"/>
    <property type="match status" value="2"/>
</dbReference>
<dbReference type="OrthoDB" id="10264655at2759"/>
<comment type="similarity">
    <text evidence="1">Belongs to the cyclin family.</text>
</comment>
<protein>
    <recommendedName>
        <fullName evidence="2">Cyclin-like domain-containing protein</fullName>
    </recommendedName>
</protein>
<dbReference type="InterPro" id="IPR036915">
    <property type="entry name" value="Cyclin-like_sf"/>
</dbReference>
<reference evidence="3 4" key="1">
    <citation type="submission" date="2012-04" db="EMBL/GenBank/DDBJ databases">
        <title>The Genome Sequence of Saprolegnia declina VS20.</title>
        <authorList>
            <consortium name="The Broad Institute Genome Sequencing Platform"/>
            <person name="Russ C."/>
            <person name="Nusbaum C."/>
            <person name="Tyler B."/>
            <person name="van West P."/>
            <person name="Dieguez-Uribeondo J."/>
            <person name="de Bruijn I."/>
            <person name="Tripathy S."/>
            <person name="Jiang R."/>
            <person name="Young S.K."/>
            <person name="Zeng Q."/>
            <person name="Gargeya S."/>
            <person name="Fitzgerald M."/>
            <person name="Haas B."/>
            <person name="Abouelleil A."/>
            <person name="Alvarado L."/>
            <person name="Arachchi H.M."/>
            <person name="Berlin A."/>
            <person name="Chapman S.B."/>
            <person name="Goldberg J."/>
            <person name="Griggs A."/>
            <person name="Gujja S."/>
            <person name="Hansen M."/>
            <person name="Howarth C."/>
            <person name="Imamovic A."/>
            <person name="Larimer J."/>
            <person name="McCowen C."/>
            <person name="Montmayeur A."/>
            <person name="Murphy C."/>
            <person name="Neiman D."/>
            <person name="Pearson M."/>
            <person name="Priest M."/>
            <person name="Roberts A."/>
            <person name="Saif S."/>
            <person name="Shea T."/>
            <person name="Sisk P."/>
            <person name="Sykes S."/>
            <person name="Wortman J."/>
            <person name="Nusbaum C."/>
            <person name="Birren B."/>
        </authorList>
    </citation>
    <scope>NUCLEOTIDE SEQUENCE [LARGE SCALE GENOMIC DNA]</scope>
    <source>
        <strain evidence="3 4">VS20</strain>
    </source>
</reference>
<dbReference type="GO" id="GO:0006357">
    <property type="term" value="P:regulation of transcription by RNA polymerase II"/>
    <property type="evidence" value="ECO:0007669"/>
    <property type="project" value="InterPro"/>
</dbReference>
<dbReference type="eggNOG" id="KOG0834">
    <property type="taxonomic scope" value="Eukaryota"/>
</dbReference>
<dbReference type="InterPro" id="IPR048055">
    <property type="entry name" value="Cyclin-Q_first_cyclin_box"/>
</dbReference>
<feature type="domain" description="Cyclin-like" evidence="2">
    <location>
        <begin position="12"/>
        <end position="110"/>
    </location>
</feature>
<evidence type="ECO:0000313" key="4">
    <source>
        <dbReference type="Proteomes" id="UP000030762"/>
    </source>
</evidence>
<dbReference type="Proteomes" id="UP000030762">
    <property type="component" value="Unassembled WGS sequence"/>
</dbReference>
<name>T0SBG4_SAPDV</name>
<dbReference type="Pfam" id="PF00134">
    <property type="entry name" value="Cyclin_N"/>
    <property type="match status" value="1"/>
</dbReference>
<keyword evidence="1" id="KW-0195">Cyclin</keyword>
<dbReference type="VEuPathDB" id="FungiDB:SDRG_00481"/>
<dbReference type="InterPro" id="IPR006671">
    <property type="entry name" value="Cyclin_N"/>
</dbReference>
<dbReference type="OMA" id="MDIGASC"/>
<dbReference type="InterPro" id="IPR013763">
    <property type="entry name" value="Cyclin-like_dom"/>
</dbReference>
<evidence type="ECO:0000259" key="2">
    <source>
        <dbReference type="SMART" id="SM00385"/>
    </source>
</evidence>
<dbReference type="RefSeq" id="XP_008604181.1">
    <property type="nucleotide sequence ID" value="XM_008605959.1"/>
</dbReference>
<evidence type="ECO:0000256" key="1">
    <source>
        <dbReference type="RuleBase" id="RU000383"/>
    </source>
</evidence>
<evidence type="ECO:0000313" key="3">
    <source>
        <dbReference type="EMBL" id="EQC42758.1"/>
    </source>
</evidence>
<accession>T0SBG4</accession>
<sequence length="216" mass="24280">MEADRRWHAISSFVADCCARLHLGYVATTTAMMLCHRFYASKSPATFPFMDIGASCIFLSTKLSEKPRKLRDIMNVAYSIAHKTNSPVPTGSEYTSMKERLLDGEQNVLRVLRFDLDMDLPYKYLLNYARFLRVSKATVQVALTLASDLFYAPSSLTYDAPIVAVACIYIAHALLEEPNPLPPTWWYDFDVSDDDLAAIQAEFATIYTVLPPPSTT</sequence>
<dbReference type="AlphaFoldDB" id="T0SBG4"/>
<dbReference type="Gene3D" id="1.10.472.10">
    <property type="entry name" value="Cyclin-like"/>
    <property type="match status" value="2"/>
</dbReference>
<dbReference type="GO" id="GO:0016538">
    <property type="term" value="F:cyclin-dependent protein serine/threonine kinase regulator activity"/>
    <property type="evidence" value="ECO:0007669"/>
    <property type="project" value="InterPro"/>
</dbReference>
<dbReference type="GeneID" id="19941208"/>